<sequence length="225" mass="23586">MLHNERNERDRGQVGIGTLIVFIAMVLVAAIAAGVLINTAGFLQTKSEETGQQSGQQVTNRLQVAAATGTNLSNQEVGVVNMTMKKSPGASNIDLENATVQWVGPSGTYNLVNASVNASGADGHFGIVPFKDSDGSHPVLNDPDDRMVMVFDLGRDDVVSDDLITLDTRTGRQTGENSGAGHTYFGEQVPEGASVNVKITTKSGATTSEQLTVPETLSGAEAVQL</sequence>
<evidence type="ECO:0000256" key="2">
    <source>
        <dbReference type="ARBA" id="ARBA00010256"/>
    </source>
</evidence>
<comment type="similarity">
    <text evidence="2 4">Belongs to the archaeal flagellin family.</text>
</comment>
<dbReference type="GO" id="GO:0097588">
    <property type="term" value="P:archaeal or bacterial-type flagellum-dependent cell motility"/>
    <property type="evidence" value="ECO:0007669"/>
    <property type="project" value="InterPro"/>
</dbReference>
<keyword evidence="5" id="KW-0472">Membrane</keyword>
<dbReference type="PANTHER" id="PTHR35903:SF1">
    <property type="entry name" value="FLAGELLIN B1"/>
    <property type="match status" value="1"/>
</dbReference>
<evidence type="ECO:0000256" key="3">
    <source>
        <dbReference type="ARBA" id="ARBA00022440"/>
    </source>
</evidence>
<dbReference type="GeneID" id="56085474"/>
<evidence type="ECO:0000256" key="4">
    <source>
        <dbReference type="RuleBase" id="RU361282"/>
    </source>
</evidence>
<dbReference type="EMBL" id="CP058909">
    <property type="protein sequence ID" value="QLH84283.1"/>
    <property type="molecule type" value="Genomic_DNA"/>
</dbReference>
<dbReference type="RefSeq" id="WP_179919374.1">
    <property type="nucleotide sequence ID" value="NZ_CP058909.1"/>
</dbReference>
<comment type="subcellular location">
    <subcellularLocation>
        <location evidence="1 4">Archaeal flagellum</location>
    </subcellularLocation>
</comment>
<dbReference type="NCBIfam" id="TIGR02537">
    <property type="entry name" value="arch_flag_Nterm"/>
    <property type="match status" value="1"/>
</dbReference>
<keyword evidence="5" id="KW-0812">Transmembrane</keyword>
<keyword evidence="6" id="KW-0969">Cilium</keyword>
<dbReference type="Proteomes" id="UP000509346">
    <property type="component" value="Chromosome"/>
</dbReference>
<keyword evidence="3 4" id="KW-0974">Archaeal flagellum</keyword>
<proteinExistence type="inferred from homology"/>
<evidence type="ECO:0000256" key="1">
    <source>
        <dbReference type="ARBA" id="ARBA00004618"/>
    </source>
</evidence>
<evidence type="ECO:0000313" key="7">
    <source>
        <dbReference type="Proteomes" id="UP000509346"/>
    </source>
</evidence>
<accession>A0A7D5P9S9</accession>
<dbReference type="InterPro" id="IPR013373">
    <property type="entry name" value="Flagellin/pilin_N_arc"/>
</dbReference>
<comment type="function">
    <text evidence="4">Flagellin is the subunit protein which polymerizes to form the filaments of archaeal flagella.</text>
</comment>
<dbReference type="GO" id="GO:0005198">
    <property type="term" value="F:structural molecule activity"/>
    <property type="evidence" value="ECO:0007669"/>
    <property type="project" value="InterPro"/>
</dbReference>
<dbReference type="PANTHER" id="PTHR35903">
    <property type="entry name" value="FLAGELLIN B1"/>
    <property type="match status" value="1"/>
</dbReference>
<dbReference type="KEGG" id="hpel:HZS54_22755"/>
<evidence type="ECO:0000256" key="5">
    <source>
        <dbReference type="SAM" id="Phobius"/>
    </source>
</evidence>
<dbReference type="GO" id="GO:0097589">
    <property type="term" value="C:archaeal-type flagellum"/>
    <property type="evidence" value="ECO:0007669"/>
    <property type="project" value="UniProtKB-SubCell"/>
</dbReference>
<dbReference type="InterPro" id="IPR002774">
    <property type="entry name" value="Flagellin_arc-type"/>
</dbReference>
<dbReference type="AlphaFoldDB" id="A0A7D5P9S9"/>
<reference evidence="6 7" key="1">
    <citation type="submission" date="2020-07" db="EMBL/GenBank/DDBJ databases">
        <title>Halosimplex litoreum sp. nov. and Halosimplex rubrum sp. nov., isolated from different salt environments.</title>
        <authorList>
            <person name="Cui H."/>
        </authorList>
    </citation>
    <scope>NUCLEOTIDE SEQUENCE [LARGE SCALE GENOMIC DNA]</scope>
    <source>
        <strain evidence="6 7">R2</strain>
    </source>
</reference>
<keyword evidence="6" id="KW-0282">Flagellum</keyword>
<keyword evidence="6" id="KW-0966">Cell projection</keyword>
<keyword evidence="7" id="KW-1185">Reference proteome</keyword>
<name>A0A7D5P9S9_9EURY</name>
<dbReference type="OrthoDB" id="102632at2157"/>
<dbReference type="Pfam" id="PF01917">
    <property type="entry name" value="Flagellin_arch-type"/>
    <property type="match status" value="1"/>
</dbReference>
<gene>
    <name evidence="6" type="ORF">HZS54_22755</name>
</gene>
<evidence type="ECO:0000313" key="6">
    <source>
        <dbReference type="EMBL" id="QLH84283.1"/>
    </source>
</evidence>
<keyword evidence="5" id="KW-1133">Transmembrane helix</keyword>
<feature type="transmembrane region" description="Helical" evidence="5">
    <location>
        <begin position="12"/>
        <end position="37"/>
    </location>
</feature>
<protein>
    <recommendedName>
        <fullName evidence="4">Flagellin</fullName>
    </recommendedName>
</protein>
<organism evidence="6 7">
    <name type="scientific">Halosimplex pelagicum</name>
    <dbReference type="NCBI Taxonomy" id="869886"/>
    <lineage>
        <taxon>Archaea</taxon>
        <taxon>Methanobacteriati</taxon>
        <taxon>Methanobacteriota</taxon>
        <taxon>Stenosarchaea group</taxon>
        <taxon>Halobacteria</taxon>
        <taxon>Halobacteriales</taxon>
        <taxon>Haloarculaceae</taxon>
        <taxon>Halosimplex</taxon>
    </lineage>
</organism>